<evidence type="ECO:0000313" key="7">
    <source>
        <dbReference type="EMBL" id="MFC4875076.1"/>
    </source>
</evidence>
<evidence type="ECO:0000259" key="6">
    <source>
        <dbReference type="PROSITE" id="PS50994"/>
    </source>
</evidence>
<evidence type="ECO:0000259" key="5">
    <source>
        <dbReference type="PROSITE" id="PS50531"/>
    </source>
</evidence>
<keyword evidence="8" id="KW-1185">Reference proteome</keyword>
<sequence length="523" mass="60562">MNVYLNKFMVYFEIHRLRRDGFTIRQISKELVLDRRTVSRYLSMSEPEFEQMMVNRSDRIKVLSPYESFVKSRLETFRDTPAAQMHDWLKERFKDLPKVSPKTVFNFVSWVRRTHNLPFIKTPREYGMVEELPYGKQAQVDFGEYNMRNTSGNRVKVFFFLLTLSRSRFKYVWFTDRHFTSLLAIEAHEKAFAYIGGVPMEIVYDQDKVFMVSENGGDLILTDTFRAYTREQSFDLYFCRKSDPESKGKVENVVRYVKRNFLYNRTFHNIKTLNDEALGWLGRTANALPHGVTKKEPCSEHIIERPYLTPYRPCSPRPAVPDLYAVRKDNSIPYKGNFYSLPLGTYKGKGSRVALHVEAGELVISRPENKTEICRHTIPVGTGQKIKKTDHGRDKTGSIAEKIADTARLFAREETALSWMALLRKEKPRYIRDQLGMIQKAIEGKDPQKVEHALKYCLEKAICSASDFKAILDLPDTGGKVAPKIRVLNPLSGKMPENALIQPEKSNIGEYEEILNTKTKSNK</sequence>
<organism evidence="7 8">
    <name type="scientific">Negadavirga shengliensis</name>
    <dbReference type="NCBI Taxonomy" id="1389218"/>
    <lineage>
        <taxon>Bacteria</taxon>
        <taxon>Pseudomonadati</taxon>
        <taxon>Bacteroidota</taxon>
        <taxon>Cytophagia</taxon>
        <taxon>Cytophagales</taxon>
        <taxon>Cyclobacteriaceae</taxon>
        <taxon>Negadavirga</taxon>
    </lineage>
</organism>
<keyword evidence="2" id="KW-0815">Transposition</keyword>
<dbReference type="InterPro" id="IPR017894">
    <property type="entry name" value="HTH_IS21_transposase_type"/>
</dbReference>
<dbReference type="RefSeq" id="WP_377069544.1">
    <property type="nucleotide sequence ID" value="NZ_JBHSJJ010000032.1"/>
</dbReference>
<evidence type="ECO:0000256" key="3">
    <source>
        <dbReference type="ARBA" id="ARBA00023125"/>
    </source>
</evidence>
<protein>
    <submittedName>
        <fullName evidence="7">IS21 family transposase</fullName>
    </submittedName>
</protein>
<reference evidence="8" key="1">
    <citation type="journal article" date="2019" name="Int. J. Syst. Evol. Microbiol.">
        <title>The Global Catalogue of Microorganisms (GCM) 10K type strain sequencing project: providing services to taxonomists for standard genome sequencing and annotation.</title>
        <authorList>
            <consortium name="The Broad Institute Genomics Platform"/>
            <consortium name="The Broad Institute Genome Sequencing Center for Infectious Disease"/>
            <person name="Wu L."/>
            <person name="Ma J."/>
        </authorList>
    </citation>
    <scope>NUCLEOTIDE SEQUENCE [LARGE SCALE GENOMIC DNA]</scope>
    <source>
        <strain evidence="8">CGMCC 4.7466</strain>
    </source>
</reference>
<comment type="similarity">
    <text evidence="1">Belongs to the transposase IS21/IS408/IS1162 family.</text>
</comment>
<comment type="caution">
    <text evidence="7">The sequence shown here is derived from an EMBL/GenBank/DDBJ whole genome shotgun (WGS) entry which is preliminary data.</text>
</comment>
<feature type="domain" description="Integrase catalytic" evidence="6">
    <location>
        <begin position="129"/>
        <end position="305"/>
    </location>
</feature>
<dbReference type="PANTHER" id="PTHR35004:SF6">
    <property type="entry name" value="TRANSPOSASE"/>
    <property type="match status" value="1"/>
</dbReference>
<dbReference type="PROSITE" id="PS50994">
    <property type="entry name" value="INTEGRASE"/>
    <property type="match status" value="1"/>
</dbReference>
<evidence type="ECO:0000256" key="4">
    <source>
        <dbReference type="ARBA" id="ARBA00023172"/>
    </source>
</evidence>
<dbReference type="SUPFAM" id="SSF53098">
    <property type="entry name" value="Ribonuclease H-like"/>
    <property type="match status" value="1"/>
</dbReference>
<name>A0ABV9T9A0_9BACT</name>
<gene>
    <name evidence="7" type="primary">istA</name>
    <name evidence="7" type="ORF">ACFPFU_25475</name>
</gene>
<dbReference type="Proteomes" id="UP001595818">
    <property type="component" value="Unassembled WGS sequence"/>
</dbReference>
<dbReference type="InterPro" id="IPR001584">
    <property type="entry name" value="Integrase_cat-core"/>
</dbReference>
<dbReference type="InterPro" id="IPR036397">
    <property type="entry name" value="RNaseH_sf"/>
</dbReference>
<dbReference type="Gene3D" id="3.30.420.10">
    <property type="entry name" value="Ribonuclease H-like superfamily/Ribonuclease H"/>
    <property type="match status" value="1"/>
</dbReference>
<dbReference type="Gene3D" id="1.10.10.60">
    <property type="entry name" value="Homeodomain-like"/>
    <property type="match status" value="1"/>
</dbReference>
<keyword evidence="3" id="KW-0238">DNA-binding</keyword>
<dbReference type="PROSITE" id="PS50531">
    <property type="entry name" value="HTH_IS21"/>
    <property type="match status" value="1"/>
</dbReference>
<proteinExistence type="inferred from homology"/>
<evidence type="ECO:0000256" key="2">
    <source>
        <dbReference type="ARBA" id="ARBA00022578"/>
    </source>
</evidence>
<dbReference type="NCBIfam" id="NF033546">
    <property type="entry name" value="transpos_IS21"/>
    <property type="match status" value="1"/>
</dbReference>
<evidence type="ECO:0000256" key="1">
    <source>
        <dbReference type="ARBA" id="ARBA00009277"/>
    </source>
</evidence>
<dbReference type="InterPro" id="IPR012337">
    <property type="entry name" value="RNaseH-like_sf"/>
</dbReference>
<keyword evidence="4" id="KW-0233">DNA recombination</keyword>
<dbReference type="EMBL" id="JBHSJJ010000032">
    <property type="protein sequence ID" value="MFC4875076.1"/>
    <property type="molecule type" value="Genomic_DNA"/>
</dbReference>
<feature type="domain" description="HTH IS21-type" evidence="5">
    <location>
        <begin position="9"/>
        <end position="74"/>
    </location>
</feature>
<evidence type="ECO:0000313" key="8">
    <source>
        <dbReference type="Proteomes" id="UP001595818"/>
    </source>
</evidence>
<accession>A0ABV9T9A0</accession>
<dbReference type="PANTHER" id="PTHR35004">
    <property type="entry name" value="TRANSPOSASE RV3428C-RELATED"/>
    <property type="match status" value="1"/>
</dbReference>